<reference evidence="1" key="1">
    <citation type="submission" date="2023-04" db="EMBL/GenBank/DDBJ databases">
        <title>Candida boidinii NBRC 1967.</title>
        <authorList>
            <person name="Ichikawa N."/>
            <person name="Sato H."/>
            <person name="Tonouchi N."/>
        </authorList>
    </citation>
    <scope>NUCLEOTIDE SEQUENCE</scope>
    <source>
        <strain evidence="1">NBRC 1967</strain>
    </source>
</reference>
<keyword evidence="2" id="KW-1185">Reference proteome</keyword>
<evidence type="ECO:0000313" key="1">
    <source>
        <dbReference type="EMBL" id="GME95897.1"/>
    </source>
</evidence>
<evidence type="ECO:0000313" key="2">
    <source>
        <dbReference type="Proteomes" id="UP001165101"/>
    </source>
</evidence>
<protein>
    <submittedName>
        <fullName evidence="1">Unnamed protein product</fullName>
    </submittedName>
</protein>
<gene>
    <name evidence="1" type="ORF">Cboi01_000408500</name>
</gene>
<sequence>MKLKKEALAKESNQIPKKKQEDLESSTVTVKKRKTNNATATKKTTKSTATTTKSKPAGKNAPATRKKRSFTGCVTCRNRKIKCDGRRPGPCERCEKSGVPCLGYDIKLKFSETFGILKNGDFGMLPLQNDVTDENFQRRTVPFFKFPKEMSYKYLDDIDPDLEYLSKYEEETQNDKNLQFTIGPFSCFTPSKVPITRSETIILNSSNKSQRSSTTLGAESTVAQKLGTDNNSKPVFKKDDSSQNAGTANSTEVSTLDSLIRNNDSNLERLVNLKKNSSILGKSMENSFDEPTSESKIKEVTFSEPMKPSDTTNTTIVPRKIWIHPRLRVDAILTYRTLTIFTKIKNYR</sequence>
<dbReference type="EMBL" id="BSXV01002491">
    <property type="protein sequence ID" value="GME95897.1"/>
    <property type="molecule type" value="Genomic_DNA"/>
</dbReference>
<accession>A0ACB5TVU6</accession>
<comment type="caution">
    <text evidence="1">The sequence shown here is derived from an EMBL/GenBank/DDBJ whole genome shotgun (WGS) entry which is preliminary data.</text>
</comment>
<name>A0ACB5TVU6_CANBO</name>
<organism evidence="1 2">
    <name type="scientific">Candida boidinii</name>
    <name type="common">Yeast</name>
    <dbReference type="NCBI Taxonomy" id="5477"/>
    <lineage>
        <taxon>Eukaryota</taxon>
        <taxon>Fungi</taxon>
        <taxon>Dikarya</taxon>
        <taxon>Ascomycota</taxon>
        <taxon>Saccharomycotina</taxon>
        <taxon>Pichiomycetes</taxon>
        <taxon>Pichiales</taxon>
        <taxon>Pichiaceae</taxon>
        <taxon>Ogataea</taxon>
        <taxon>Ogataea/Candida clade</taxon>
    </lineage>
</organism>
<dbReference type="Proteomes" id="UP001165101">
    <property type="component" value="Unassembled WGS sequence"/>
</dbReference>
<proteinExistence type="predicted"/>